<dbReference type="PANTHER" id="PTHR43191:SF2">
    <property type="entry name" value="RRNA METHYLTRANSFERASE 3, MITOCHONDRIAL"/>
    <property type="match status" value="1"/>
</dbReference>
<feature type="region of interest" description="Disordered" evidence="4">
    <location>
        <begin position="314"/>
        <end position="353"/>
    </location>
</feature>
<feature type="domain" description="RNA 2-O ribose methyltransferase substrate binding" evidence="5">
    <location>
        <begin position="145"/>
        <end position="216"/>
    </location>
</feature>
<dbReference type="RefSeq" id="NP_001157404.1">
    <property type="nucleotide sequence ID" value="NM_001163932.1"/>
</dbReference>
<dbReference type="InterPro" id="IPR029028">
    <property type="entry name" value="Alpha/beta_knot_MTases"/>
</dbReference>
<reference evidence="8" key="3">
    <citation type="journal article" date="2015" name="Nat. Commun.">
        <title>RFX transcription factors are essential for hearing in mice.</title>
        <authorList>
            <person name="Elkon R."/>
            <person name="Milon B."/>
            <person name="Morrison L."/>
            <person name="Shah M."/>
            <person name="Vijayakumar S."/>
            <person name="Racherla M."/>
            <person name="Leitch C.C."/>
            <person name="Silipino L."/>
            <person name="Hadi S."/>
            <person name="Weiss-Gayet M."/>
            <person name="Barras E."/>
            <person name="Schmid C.D."/>
            <person name="Ait-Lounis A."/>
            <person name="Barnes A."/>
            <person name="Song Y."/>
            <person name="Eisenman D.J."/>
            <person name="Eliyahu E."/>
            <person name="Frolenkov G.I."/>
            <person name="Strome S.E."/>
            <person name="Durand B."/>
            <person name="Zaghloul N.A."/>
            <person name="Jones S.M."/>
            <person name="Reith W."/>
            <person name="Hertzano R."/>
        </authorList>
    </citation>
    <scope>NUCLEOTIDE SEQUENCE</scope>
    <source>
        <strain evidence="8">Tuebingen</strain>
    </source>
</reference>
<reference evidence="6" key="1">
    <citation type="submission" date="2011-07" db="UniProtKB">
        <authorList>
            <consortium name="Ensembl"/>
        </authorList>
    </citation>
    <scope>IDENTIFICATION</scope>
    <source>
        <strain evidence="6">Tuebingen</strain>
    </source>
</reference>
<protein>
    <submittedName>
        <fullName evidence="6">Mitochondrial rRNA methyltransferase 3b</fullName>
    </submittedName>
    <submittedName>
        <fullName evidence="8">rRNA methyltransferase 3B, mitochondrial</fullName>
        <ecNumber evidence="8">2.1.1.-</ecNumber>
    </submittedName>
</protein>
<organism evidence="6">
    <name type="scientific">Danio rerio</name>
    <name type="common">Zebrafish</name>
    <name type="synonym">Brachydanio rerio</name>
    <dbReference type="NCBI Taxonomy" id="7955"/>
    <lineage>
        <taxon>Eukaryota</taxon>
        <taxon>Metazoa</taxon>
        <taxon>Chordata</taxon>
        <taxon>Craniata</taxon>
        <taxon>Vertebrata</taxon>
        <taxon>Euteleostomi</taxon>
        <taxon>Actinopterygii</taxon>
        <taxon>Neopterygii</taxon>
        <taxon>Teleostei</taxon>
        <taxon>Ostariophysi</taxon>
        <taxon>Cypriniformes</taxon>
        <taxon>Danionidae</taxon>
        <taxon>Danioninae</taxon>
        <taxon>Danio</taxon>
    </lineage>
</organism>
<evidence type="ECO:0000256" key="2">
    <source>
        <dbReference type="ARBA" id="ARBA00022603"/>
    </source>
</evidence>
<dbReference type="AlphaFoldDB" id="F1QYC8"/>
<evidence type="ECO:0000313" key="6">
    <source>
        <dbReference type="Ensembl" id="ENSDARP00000091013"/>
    </source>
</evidence>
<proteinExistence type="evidence at protein level"/>
<evidence type="ECO:0000313" key="9">
    <source>
        <dbReference type="ZFIN" id="ZDB-GENE-030131-158"/>
    </source>
</evidence>
<dbReference type="EMBL" id="FP003594">
    <property type="status" value="NOT_ANNOTATED_CDS"/>
    <property type="molecule type" value="Genomic_DNA"/>
</dbReference>
<dbReference type="GeneTree" id="ENSGT00940000166642"/>
<feature type="compositionally biased region" description="Polar residues" evidence="4">
    <location>
        <begin position="78"/>
        <end position="90"/>
    </location>
</feature>
<reference evidence="8" key="4">
    <citation type="journal article" date="2016" name="BMC Genomics">
        <title>Gene evolution and gene expression after whole genome duplication in fish: the PhyloFish database.</title>
        <authorList>
            <person name="Pasquier J."/>
            <person name="Cabau C."/>
            <person name="Nguyen T."/>
            <person name="Jouanno E."/>
            <person name="Severac D."/>
            <person name="Braasch I."/>
            <person name="Journot L."/>
            <person name="Pontarotti P."/>
            <person name="Klopp C."/>
            <person name="Postlethwait J.H."/>
            <person name="Guiguen Y."/>
            <person name="Bobe J."/>
        </authorList>
    </citation>
    <scope>NUCLEOTIDE SEQUENCE</scope>
    <source>
        <strain evidence="8">Tuebingen</strain>
    </source>
</reference>
<evidence type="ECO:0000256" key="4">
    <source>
        <dbReference type="SAM" id="MobiDB-lite"/>
    </source>
</evidence>
<evidence type="ECO:0000256" key="1">
    <source>
        <dbReference type="ARBA" id="ARBA00022552"/>
    </source>
</evidence>
<gene>
    <name evidence="6 8 9" type="primary">mrm3b</name>
    <name evidence="8" type="synonym">hm:zehn2050</name>
    <name evidence="8" type="synonym">rnmtl1-b</name>
    <name evidence="8" type="synonym">rnmtl1b</name>
    <name evidence="8" type="synonym">zehn2050</name>
</gene>
<evidence type="ECO:0007829" key="10">
    <source>
        <dbReference type="PeptideAtlas" id="F1QYC8"/>
    </source>
</evidence>
<dbReference type="GO" id="GO:0032259">
    <property type="term" value="P:methylation"/>
    <property type="evidence" value="ECO:0007669"/>
    <property type="project" value="UniProtKB-KW"/>
</dbReference>
<dbReference type="OrthoDB" id="270651at2759"/>
<dbReference type="GO" id="GO:0003723">
    <property type="term" value="F:RNA binding"/>
    <property type="evidence" value="ECO:0007669"/>
    <property type="project" value="InterPro"/>
</dbReference>
<dbReference type="SMART" id="SM00967">
    <property type="entry name" value="SpoU_sub_bind"/>
    <property type="match status" value="1"/>
</dbReference>
<dbReference type="Bgee" id="ENSDARG00000069082">
    <property type="expression patterns" value="Expressed in mature ovarian follicle and 20 other cell types or tissues"/>
</dbReference>
<dbReference type="EC" id="2.1.1.-" evidence="8"/>
<keyword evidence="8" id="KW-0809">Transit peptide</keyword>
<reference evidence="6 7" key="2">
    <citation type="journal article" date="2013" name="Nature">
        <title>The zebrafish reference genome sequence and its relationship to the human genome.</title>
        <authorList>
            <consortium name="Genome Reference Consortium Zebrafish"/>
            <person name="Howe K."/>
            <person name="Clark M.D."/>
            <person name="Torroja C.F."/>
            <person name="Torrance J."/>
            <person name="Berthelot C."/>
            <person name="Muffato M."/>
            <person name="Collins J.E."/>
            <person name="Humphray S."/>
            <person name="McLaren K."/>
            <person name="Matthews L."/>
            <person name="McLaren S."/>
            <person name="Sealy I."/>
            <person name="Caccamo M."/>
            <person name="Churcher C."/>
            <person name="Scott C."/>
            <person name="Barrett J.C."/>
            <person name="Koch R."/>
            <person name="Rauch G.J."/>
            <person name="White S."/>
            <person name="Chow W."/>
            <person name="Kilian B."/>
            <person name="Quintais L.T."/>
            <person name="Guerra-Assuncao J.A."/>
            <person name="Zhou Y."/>
            <person name="Gu Y."/>
            <person name="Yen J."/>
            <person name="Vogel J.H."/>
            <person name="Eyre T."/>
            <person name="Redmond S."/>
            <person name="Banerjee R."/>
            <person name="Chi J."/>
            <person name="Fu B."/>
            <person name="Langley E."/>
            <person name="Maguire S.F."/>
            <person name="Laird G.K."/>
            <person name="Lloyd D."/>
            <person name="Kenyon E."/>
            <person name="Donaldson S."/>
            <person name="Sehra H."/>
            <person name="Almeida-King J."/>
            <person name="Loveland J."/>
            <person name="Trevanion S."/>
            <person name="Jones M."/>
            <person name="Quail M."/>
            <person name="Willey D."/>
            <person name="Hunt A."/>
            <person name="Burton J."/>
            <person name="Sims S."/>
            <person name="McLay K."/>
            <person name="Plumb B."/>
            <person name="Davis J."/>
            <person name="Clee C."/>
            <person name="Oliver K."/>
            <person name="Clark R."/>
            <person name="Riddle C."/>
            <person name="Elliot D."/>
            <person name="Eliott D."/>
            <person name="Threadgold G."/>
            <person name="Harden G."/>
            <person name="Ware D."/>
            <person name="Begum S."/>
            <person name="Mortimore B."/>
            <person name="Mortimer B."/>
            <person name="Kerry G."/>
            <person name="Heath P."/>
            <person name="Phillimore B."/>
            <person name="Tracey A."/>
            <person name="Corby N."/>
            <person name="Dunn M."/>
            <person name="Johnson C."/>
            <person name="Wood J."/>
            <person name="Clark S."/>
            <person name="Pelan S."/>
            <person name="Griffiths G."/>
            <person name="Smith M."/>
            <person name="Glithero R."/>
            <person name="Howden P."/>
            <person name="Barker N."/>
            <person name="Lloyd C."/>
            <person name="Stevens C."/>
            <person name="Harley J."/>
            <person name="Holt K."/>
            <person name="Panagiotidis G."/>
            <person name="Lovell J."/>
            <person name="Beasley H."/>
            <person name="Henderson C."/>
            <person name="Gordon D."/>
            <person name="Auger K."/>
            <person name="Wright D."/>
            <person name="Collins J."/>
            <person name="Raisen C."/>
            <person name="Dyer L."/>
            <person name="Leung K."/>
            <person name="Robertson L."/>
            <person name="Ambridge K."/>
            <person name="Leongamornlert D."/>
            <person name="McGuire S."/>
            <person name="Gilderthorp R."/>
            <person name="Griffiths C."/>
            <person name="Manthravadi D."/>
            <person name="Nichol S."/>
            <person name="Barker G."/>
            <person name="Whitehead S."/>
            <person name="Kay M."/>
            <person name="Brown J."/>
            <person name="Murnane C."/>
            <person name="Gray E."/>
            <person name="Humphries M."/>
            <person name="Sycamore N."/>
            <person name="Barker D."/>
            <person name="Saunders D."/>
            <person name="Wallis J."/>
            <person name="Babbage A."/>
            <person name="Hammond S."/>
            <person name="Mashreghi-Mohammadi M."/>
            <person name="Barr L."/>
            <person name="Martin S."/>
            <person name="Wray P."/>
            <person name="Ellington A."/>
            <person name="Matthews N."/>
            <person name="Ellwood M."/>
            <person name="Woodmansey R."/>
            <person name="Clark G."/>
            <person name="Cooper J."/>
            <person name="Cooper J."/>
            <person name="Tromans A."/>
            <person name="Grafham D."/>
            <person name="Skuce C."/>
            <person name="Pandian R."/>
            <person name="Andrews R."/>
            <person name="Harrison E."/>
            <person name="Kimberley A."/>
            <person name="Garnett J."/>
            <person name="Fosker N."/>
            <person name="Hall R."/>
            <person name="Garner P."/>
            <person name="Kelly D."/>
            <person name="Bird C."/>
            <person name="Palmer S."/>
            <person name="Gehring I."/>
            <person name="Berger A."/>
            <person name="Dooley C.M."/>
            <person name="Ersan-Urun Z."/>
            <person name="Eser C."/>
            <person name="Geiger H."/>
            <person name="Geisler M."/>
            <person name="Karotki L."/>
            <person name="Kirn A."/>
            <person name="Konantz J."/>
            <person name="Konantz M."/>
            <person name="Oberlander M."/>
            <person name="Rudolph-Geiger S."/>
            <person name="Teucke M."/>
            <person name="Lanz C."/>
            <person name="Raddatz G."/>
            <person name="Osoegawa K."/>
            <person name="Zhu B."/>
            <person name="Rapp A."/>
            <person name="Widaa S."/>
            <person name="Langford C."/>
            <person name="Yang F."/>
            <person name="Schuster S.C."/>
            <person name="Carter N.P."/>
            <person name="Harrow J."/>
            <person name="Ning Z."/>
            <person name="Herrero J."/>
            <person name="Searle S.M."/>
            <person name="Enright A."/>
            <person name="Geisler R."/>
            <person name="Plasterk R.H."/>
            <person name="Lee C."/>
            <person name="Westerfield M."/>
            <person name="de Jong P.J."/>
            <person name="Zon L.I."/>
            <person name="Postlethwait J.H."/>
            <person name="Nusslein-Volhard C."/>
            <person name="Hubbard T.J."/>
            <person name="Roest Crollius H."/>
            <person name="Rogers J."/>
            <person name="Stemple D.L."/>
        </authorList>
    </citation>
    <scope>NUCLEOTIDE SEQUENCE [LARGE SCALE GENOMIC DNA]</scope>
    <source>
        <strain evidence="6">Tuebingen</strain>
    </source>
</reference>
<dbReference type="GO" id="GO:0008173">
    <property type="term" value="F:RNA methyltransferase activity"/>
    <property type="evidence" value="ECO:0007669"/>
    <property type="project" value="InterPro"/>
</dbReference>
<keyword evidence="3" id="KW-0808">Transferase</keyword>
<accession>A0A8M1NSD6</accession>
<reference evidence="8" key="6">
    <citation type="submission" date="2025-04" db="UniProtKB">
        <authorList>
            <consortium name="RefSeq"/>
        </authorList>
    </citation>
    <scope>IDENTIFICATION</scope>
    <source>
        <strain evidence="8">Tuebingen</strain>
    </source>
</reference>
<dbReference type="PANTHER" id="PTHR43191">
    <property type="entry name" value="RRNA METHYLTRANSFERASE 3"/>
    <property type="match status" value="1"/>
</dbReference>
<feature type="compositionally biased region" description="Polar residues" evidence="4">
    <location>
        <begin position="314"/>
        <end position="324"/>
    </location>
</feature>
<keyword evidence="2 8" id="KW-0489">Methyltransferase</keyword>
<dbReference type="Ensembl" id="ENSDART00000100240.5">
    <property type="protein sequence ID" value="ENSDARP00000091013.4"/>
    <property type="gene ID" value="ENSDARG00000069082.5"/>
</dbReference>
<feature type="region of interest" description="Disordered" evidence="4">
    <location>
        <begin position="52"/>
        <end position="90"/>
    </location>
</feature>
<dbReference type="GO" id="GO:0005737">
    <property type="term" value="C:cytoplasm"/>
    <property type="evidence" value="ECO:0007669"/>
    <property type="project" value="UniProtKB-ARBA"/>
</dbReference>
<dbReference type="ZFIN" id="ZDB-GENE-030131-158">
    <property type="gene designation" value="mrm3b"/>
</dbReference>
<dbReference type="PhylomeDB" id="F1QYC8"/>
<sequence length="449" mass="49983">MATRIASMRFRCALFQSALTLGRNEVNIKRYVRRRRAVSGVISVNEPTEISEGVISQTSERSSQHNNDITRNTDKSSIENPVSPNNSQPVQFSHINRQKVINLTSRTRFGEVDGLLYEKLHPGDKSLAKLARIAGSKKLREHQVVLEGKHLVCSALDAGAEAQTLYFSSVDALRELPLDKLRQTNVVKVKMEDAQVWSELDTSQEIIAIFKRPEASRLTFSEEKYGRAVPLTLICDTVRDPGNLGSVLRSAAAAGCHSVLLTKGCVDIWELKVLRAAMGAHFRLPIIPNLTWTDISNHLPKTSTVHVADNHSTTMAKHNDNTTPQKHRRPSDYGWVKGHQYQSKAHDDDDDDDDANDLCSLEDYCDKNSKSLETQLYYTDWVAGHTSLIIGGETHGLSREALQLAERTSGRRLLIPMVDGVDSLNSAIAAGVLLFEGRKQLLSLEKIRV</sequence>
<dbReference type="Gene3D" id="3.30.1330.30">
    <property type="match status" value="1"/>
</dbReference>
<dbReference type="CTD" id="792923"/>
<feature type="compositionally biased region" description="Polar residues" evidence="4">
    <location>
        <begin position="54"/>
        <end position="70"/>
    </location>
</feature>
<dbReference type="InterPro" id="IPR029026">
    <property type="entry name" value="tRNA_m1G_MTases_N"/>
</dbReference>
<evidence type="ECO:0000313" key="8">
    <source>
        <dbReference type="RefSeq" id="NP_001157404.1"/>
    </source>
</evidence>
<dbReference type="Proteomes" id="UP000000437">
    <property type="component" value="Chromosome 21"/>
</dbReference>
<dbReference type="InterPro" id="IPR051259">
    <property type="entry name" value="rRNA_Methyltransferase"/>
</dbReference>
<dbReference type="SUPFAM" id="SSF55315">
    <property type="entry name" value="L30e-like"/>
    <property type="match status" value="1"/>
</dbReference>
<dbReference type="CDD" id="cd18106">
    <property type="entry name" value="SpoU-like_RNMTL1"/>
    <property type="match status" value="1"/>
</dbReference>
<keyword evidence="7" id="KW-1185">Reference proteome</keyword>
<dbReference type="Pfam" id="PF00588">
    <property type="entry name" value="SpoU_methylase"/>
    <property type="match status" value="2"/>
</dbReference>
<evidence type="ECO:0000313" key="7">
    <source>
        <dbReference type="Proteomes" id="UP000000437"/>
    </source>
</evidence>
<keyword evidence="10" id="KW-1267">Proteomics identification</keyword>
<reference evidence="8" key="5">
    <citation type="journal article" date="2016" name="Sci. Rep.">
        <title>The first characterization of multidrug and toxin extrusion (MATE/SLC47) proteins in zebrafish (Danio rerio).</title>
        <authorList>
            <person name="Loncar J."/>
            <person name="Popovic M."/>
            <person name="Krznar P."/>
            <person name="Zaja R."/>
            <person name="Smital T."/>
        </authorList>
    </citation>
    <scope>NUCLEOTIDE SEQUENCE</scope>
    <source>
        <strain evidence="8">Tuebingen</strain>
    </source>
</reference>
<evidence type="ECO:0000259" key="5">
    <source>
        <dbReference type="SMART" id="SM00967"/>
    </source>
</evidence>
<name>F1QYC8_DANRE</name>
<dbReference type="EMBL" id="CU928208">
    <property type="status" value="NOT_ANNOTATED_CDS"/>
    <property type="molecule type" value="Genomic_DNA"/>
</dbReference>
<accession>F1QYC8</accession>
<dbReference type="HOGENOM" id="CLU_021322_1_0_1"/>
<dbReference type="InterPro" id="IPR029064">
    <property type="entry name" value="Ribosomal_eL30-like_sf"/>
</dbReference>
<dbReference type="SUPFAM" id="SSF75217">
    <property type="entry name" value="alpha/beta knot"/>
    <property type="match status" value="1"/>
</dbReference>
<feature type="chain" id="PRO_5041750324" description="Mitochondrion" evidence="8">
    <location>
        <begin position="38"/>
        <end position="449"/>
    </location>
</feature>
<dbReference type="AGR" id="ZFIN:ZDB-GENE-030131-158"/>
<dbReference type="GO" id="GO:0006364">
    <property type="term" value="P:rRNA processing"/>
    <property type="evidence" value="ECO:0007669"/>
    <property type="project" value="UniProtKB-KW"/>
</dbReference>
<dbReference type="OMA" id="WTVRISR"/>
<dbReference type="KEGG" id="dre:792923"/>
<dbReference type="GeneID" id="792923"/>
<dbReference type="Gene3D" id="3.40.1280.10">
    <property type="match status" value="1"/>
</dbReference>
<evidence type="ECO:0000256" key="3">
    <source>
        <dbReference type="ARBA" id="ARBA00022679"/>
    </source>
</evidence>
<dbReference type="InterPro" id="IPR013123">
    <property type="entry name" value="SpoU_subst-bd"/>
</dbReference>
<dbReference type="InterPro" id="IPR001537">
    <property type="entry name" value="SpoU_MeTrfase"/>
</dbReference>
<keyword evidence="1" id="KW-0698">rRNA processing</keyword>